<sequence length="199" mass="23319">MNSSPETDAKQEQSKKTLPEKAKDNEGNEETTEKGDKKDEEVTRSMLIDAFEERDWEKAEKISYQLLQQAEKTHTKQSKNYWQAMMEYAEIEKMLHKDKEALELYLSIEKLTDDLFGDNHTEVASVCNNIAMLYYHTFQHKKTLPYFQKALKIWERLYDENDEKVSITRGNIQANTMMAQLEDQMTTEGIITTTKNVCK</sequence>
<evidence type="ECO:0000313" key="4">
    <source>
        <dbReference type="EMBL" id="ETO15361.1"/>
    </source>
</evidence>
<protein>
    <submittedName>
        <fullName evidence="4">Kinesin light chain</fullName>
    </submittedName>
</protein>
<evidence type="ECO:0000313" key="5">
    <source>
        <dbReference type="Proteomes" id="UP000023152"/>
    </source>
</evidence>
<dbReference type="EMBL" id="ASPP01019202">
    <property type="protein sequence ID" value="ETO15361.1"/>
    <property type="molecule type" value="Genomic_DNA"/>
</dbReference>
<dbReference type="Pfam" id="PF13374">
    <property type="entry name" value="TPR_10"/>
    <property type="match status" value="1"/>
</dbReference>
<dbReference type="AlphaFoldDB" id="X6MNZ8"/>
<proteinExistence type="predicted"/>
<feature type="region of interest" description="Disordered" evidence="3">
    <location>
        <begin position="1"/>
        <end position="42"/>
    </location>
</feature>
<evidence type="ECO:0000256" key="2">
    <source>
        <dbReference type="ARBA" id="ARBA00022803"/>
    </source>
</evidence>
<reference evidence="4 5" key="1">
    <citation type="journal article" date="2013" name="Curr. Biol.">
        <title>The Genome of the Foraminiferan Reticulomyxa filosa.</title>
        <authorList>
            <person name="Glockner G."/>
            <person name="Hulsmann N."/>
            <person name="Schleicher M."/>
            <person name="Noegel A.A."/>
            <person name="Eichinger L."/>
            <person name="Gallinger C."/>
            <person name="Pawlowski J."/>
            <person name="Sierra R."/>
            <person name="Euteneuer U."/>
            <person name="Pillet L."/>
            <person name="Moustafa A."/>
            <person name="Platzer M."/>
            <person name="Groth M."/>
            <person name="Szafranski K."/>
            <person name="Schliwa M."/>
        </authorList>
    </citation>
    <scope>NUCLEOTIDE SEQUENCE [LARGE SCALE GENOMIC DNA]</scope>
</reference>
<keyword evidence="2" id="KW-0802">TPR repeat</keyword>
<evidence type="ECO:0000256" key="3">
    <source>
        <dbReference type="SAM" id="MobiDB-lite"/>
    </source>
</evidence>
<dbReference type="Gene3D" id="1.25.40.10">
    <property type="entry name" value="Tetratricopeptide repeat domain"/>
    <property type="match status" value="1"/>
</dbReference>
<evidence type="ECO:0000256" key="1">
    <source>
        <dbReference type="ARBA" id="ARBA00022737"/>
    </source>
</evidence>
<comment type="caution">
    <text evidence="4">The sequence shown here is derived from an EMBL/GenBank/DDBJ whole genome shotgun (WGS) entry which is preliminary data.</text>
</comment>
<gene>
    <name evidence="4" type="ORF">RFI_22006</name>
</gene>
<dbReference type="InterPro" id="IPR011990">
    <property type="entry name" value="TPR-like_helical_dom_sf"/>
</dbReference>
<dbReference type="Proteomes" id="UP000023152">
    <property type="component" value="Unassembled WGS sequence"/>
</dbReference>
<organism evidence="4 5">
    <name type="scientific">Reticulomyxa filosa</name>
    <dbReference type="NCBI Taxonomy" id="46433"/>
    <lineage>
        <taxon>Eukaryota</taxon>
        <taxon>Sar</taxon>
        <taxon>Rhizaria</taxon>
        <taxon>Retaria</taxon>
        <taxon>Foraminifera</taxon>
        <taxon>Monothalamids</taxon>
        <taxon>Reticulomyxidae</taxon>
        <taxon>Reticulomyxa</taxon>
    </lineage>
</organism>
<dbReference type="PANTHER" id="PTHR45641:SF19">
    <property type="entry name" value="NEPHROCYSTIN-3"/>
    <property type="match status" value="1"/>
</dbReference>
<keyword evidence="5" id="KW-1185">Reference proteome</keyword>
<keyword evidence="1" id="KW-0677">Repeat</keyword>
<feature type="compositionally biased region" description="Basic and acidic residues" evidence="3">
    <location>
        <begin position="7"/>
        <end position="42"/>
    </location>
</feature>
<accession>X6MNZ8</accession>
<name>X6MNZ8_RETFI</name>
<dbReference type="SUPFAM" id="SSF48452">
    <property type="entry name" value="TPR-like"/>
    <property type="match status" value="1"/>
</dbReference>
<dbReference type="PANTHER" id="PTHR45641">
    <property type="entry name" value="TETRATRICOPEPTIDE REPEAT PROTEIN (AFU_ORTHOLOGUE AFUA_6G03870)"/>
    <property type="match status" value="1"/>
</dbReference>